<feature type="region of interest" description="Disordered" evidence="14">
    <location>
        <begin position="563"/>
        <end position="588"/>
    </location>
</feature>
<dbReference type="PROSITE" id="PS50297">
    <property type="entry name" value="ANK_REP_REGION"/>
    <property type="match status" value="1"/>
</dbReference>
<keyword evidence="9 12" id="KW-0040">ANK repeat</keyword>
<feature type="compositionally biased region" description="Basic residues" evidence="14">
    <location>
        <begin position="579"/>
        <end position="588"/>
    </location>
</feature>
<keyword evidence="10" id="KW-0539">Nucleus</keyword>
<organism evidence="17 18">
    <name type="scientific">Heracleum sosnowskyi</name>
    <dbReference type="NCBI Taxonomy" id="360622"/>
    <lineage>
        <taxon>Eukaryota</taxon>
        <taxon>Viridiplantae</taxon>
        <taxon>Streptophyta</taxon>
        <taxon>Embryophyta</taxon>
        <taxon>Tracheophyta</taxon>
        <taxon>Spermatophyta</taxon>
        <taxon>Magnoliopsida</taxon>
        <taxon>eudicotyledons</taxon>
        <taxon>Gunneridae</taxon>
        <taxon>Pentapetalae</taxon>
        <taxon>asterids</taxon>
        <taxon>campanulids</taxon>
        <taxon>Apiales</taxon>
        <taxon>Apiaceae</taxon>
        <taxon>Apioideae</taxon>
        <taxon>apioid superclade</taxon>
        <taxon>Tordylieae</taxon>
        <taxon>Tordyliinae</taxon>
        <taxon>Heracleum</taxon>
    </lineage>
</organism>
<accession>A0AAD8HZL1</accession>
<dbReference type="GO" id="GO:0005634">
    <property type="term" value="C:nucleus"/>
    <property type="evidence" value="ECO:0007669"/>
    <property type="project" value="UniProtKB-SubCell"/>
</dbReference>
<dbReference type="SMART" id="SM00248">
    <property type="entry name" value="ANK"/>
    <property type="match status" value="3"/>
</dbReference>
<keyword evidence="3" id="KW-0479">Metal-binding</keyword>
<evidence type="ECO:0000256" key="6">
    <source>
        <dbReference type="ARBA" id="ARBA00022786"/>
    </source>
</evidence>
<feature type="domain" description="C2HC NPR-type" evidence="16">
    <location>
        <begin position="144"/>
        <end position="158"/>
    </location>
</feature>
<evidence type="ECO:0000256" key="5">
    <source>
        <dbReference type="ARBA" id="ARBA00022771"/>
    </source>
</evidence>
<comment type="caution">
    <text evidence="17">The sequence shown here is derived from an EMBL/GenBank/DDBJ whole genome shotgun (WGS) entry which is preliminary data.</text>
</comment>
<evidence type="ECO:0000313" key="17">
    <source>
        <dbReference type="EMBL" id="KAK1375701.1"/>
    </source>
</evidence>
<comment type="similarity">
    <text evidence="11">Belongs to the plant 'ANKYRIN-BTB/POZ' family. 'NPR1-like' subfamily.</text>
</comment>
<dbReference type="PROSITE" id="PS50097">
    <property type="entry name" value="BTB"/>
    <property type="match status" value="1"/>
</dbReference>
<keyword evidence="5 13" id="KW-0863">Zinc-finger</keyword>
<feature type="domain" description="BTB" evidence="15">
    <location>
        <begin position="64"/>
        <end position="141"/>
    </location>
</feature>
<dbReference type="EMBL" id="JAUIZM010000007">
    <property type="protein sequence ID" value="KAK1375701.1"/>
    <property type="molecule type" value="Genomic_DNA"/>
</dbReference>
<reference evidence="17" key="2">
    <citation type="submission" date="2023-05" db="EMBL/GenBank/DDBJ databases">
        <authorList>
            <person name="Schelkunov M.I."/>
        </authorList>
    </citation>
    <scope>NUCLEOTIDE SEQUENCE</scope>
    <source>
        <strain evidence="17">Hsosn_3</strain>
        <tissue evidence="17">Leaf</tissue>
    </source>
</reference>
<dbReference type="AlphaFoldDB" id="A0AAD8HZL1"/>
<dbReference type="SMART" id="SM00225">
    <property type="entry name" value="BTB"/>
    <property type="match status" value="1"/>
</dbReference>
<evidence type="ECO:0000256" key="7">
    <source>
        <dbReference type="ARBA" id="ARBA00022821"/>
    </source>
</evidence>
<dbReference type="InterPro" id="IPR036770">
    <property type="entry name" value="Ankyrin_rpt-contain_sf"/>
</dbReference>
<dbReference type="GO" id="GO:0050832">
    <property type="term" value="P:defense response to fungus"/>
    <property type="evidence" value="ECO:0007669"/>
    <property type="project" value="TreeGrafter"/>
</dbReference>
<dbReference type="GO" id="GO:0009862">
    <property type="term" value="P:systemic acquired resistance, salicylic acid mediated signaling pathway"/>
    <property type="evidence" value="ECO:0007669"/>
    <property type="project" value="InterPro"/>
</dbReference>
<dbReference type="GO" id="GO:0008270">
    <property type="term" value="F:zinc ion binding"/>
    <property type="evidence" value="ECO:0007669"/>
    <property type="project" value="UniProtKB-KW"/>
</dbReference>
<dbReference type="InterPro" id="IPR000210">
    <property type="entry name" value="BTB/POZ_dom"/>
</dbReference>
<dbReference type="InterPro" id="IPR044292">
    <property type="entry name" value="NPR"/>
</dbReference>
<evidence type="ECO:0000256" key="2">
    <source>
        <dbReference type="ARBA" id="ARBA00004906"/>
    </source>
</evidence>
<evidence type="ECO:0000313" key="18">
    <source>
        <dbReference type="Proteomes" id="UP001237642"/>
    </source>
</evidence>
<evidence type="ECO:0000256" key="9">
    <source>
        <dbReference type="ARBA" id="ARBA00023043"/>
    </source>
</evidence>
<dbReference type="FunFam" id="1.25.40.20:FF:000123">
    <property type="entry name" value="regulatory protein NPR3-like"/>
    <property type="match status" value="1"/>
</dbReference>
<dbReference type="GO" id="GO:0042742">
    <property type="term" value="P:defense response to bacterium"/>
    <property type="evidence" value="ECO:0007669"/>
    <property type="project" value="TreeGrafter"/>
</dbReference>
<dbReference type="Gene3D" id="1.25.40.20">
    <property type="entry name" value="Ankyrin repeat-containing domain"/>
    <property type="match status" value="1"/>
</dbReference>
<dbReference type="CDD" id="cd18310">
    <property type="entry name" value="BTB_POZ_NPR_plant"/>
    <property type="match status" value="1"/>
</dbReference>
<dbReference type="SUPFAM" id="SSF48403">
    <property type="entry name" value="Ankyrin repeat"/>
    <property type="match status" value="1"/>
</dbReference>
<keyword evidence="4" id="KW-0677">Repeat</keyword>
<protein>
    <submittedName>
        <fullName evidence="17">Regulatory protein NPR4</fullName>
    </submittedName>
</protein>
<dbReference type="GO" id="GO:2000022">
    <property type="term" value="P:regulation of jasmonic acid mediated signaling pathway"/>
    <property type="evidence" value="ECO:0007669"/>
    <property type="project" value="InterPro"/>
</dbReference>
<evidence type="ECO:0000259" key="16">
    <source>
        <dbReference type="PROSITE" id="PS52046"/>
    </source>
</evidence>
<evidence type="ECO:0000256" key="11">
    <source>
        <dbReference type="ARBA" id="ARBA00044947"/>
    </source>
</evidence>
<dbReference type="Pfam" id="PF00651">
    <property type="entry name" value="BTB"/>
    <property type="match status" value="1"/>
</dbReference>
<proteinExistence type="inferred from homology"/>
<comment type="pathway">
    <text evidence="2">Protein modification; protein ubiquitination.</text>
</comment>
<feature type="repeat" description="ANK" evidence="12">
    <location>
        <begin position="331"/>
        <end position="363"/>
    </location>
</feature>
<dbReference type="PROSITE" id="PS50088">
    <property type="entry name" value="ANK_REPEAT"/>
    <property type="match status" value="1"/>
</dbReference>
<sequence length="588" mass="65772">MEDLVEQSYMSFTASSLMSSNSTCYNIPSHSVPEGGSSPEIISLAKLSDGLEQLLVSSIGIDYSDADIVVDGVSVGVHRCILATRSTIFHEKFKEDMDSLEKRQSRPKYYMSNLLSYGSVGYEAFLVFLSYLYTGKLKPCPPEVSTCVDDGCNHHACRPAINFLVELMYASAIFRVPELVSLYQRRLFNFVEKALVEDVIPIILVAFHCQLIQLLNQCVHRVANSDLDSISIEKEVPYEVAKDVMSIRLKSQKENNSAMVSDDPLREKRIRRIHKALDSDDVELVKRLLPESDITLDAAHALHYAVAYCDPKVVSEVLNLGLANVNLRNARGYTVLHVAALRREPSIIVQLLEEGASASEATPDGQNSVSICRKLTRPKDYNAIIEQGHKSNTNRLCIDVLEREMCRNPIATDASSSSPITDDDRHIKLLYIDLKNRVALAHLLFPSEAKLAMEIANAEAISQYAGLLQSKVSNGDLKDVDLDKIPIVKNERILAKMAGLKKTVEIGRRYFPNCSEVLDKFMLDDLHDESLFLGKGSVEEQDIKKQRFVELKEDLQKAFTKDRAELNRSGLSSPTSSSKVKRQRKSKN</sequence>
<gene>
    <name evidence="17" type="ORF">POM88_031894</name>
</gene>
<evidence type="ECO:0000256" key="1">
    <source>
        <dbReference type="ARBA" id="ARBA00004123"/>
    </source>
</evidence>
<evidence type="ECO:0000256" key="10">
    <source>
        <dbReference type="ARBA" id="ARBA00023242"/>
    </source>
</evidence>
<keyword evidence="18" id="KW-1185">Reference proteome</keyword>
<dbReference type="GO" id="GO:2000031">
    <property type="term" value="P:regulation of salicylic acid mediated signaling pathway"/>
    <property type="evidence" value="ECO:0007669"/>
    <property type="project" value="InterPro"/>
</dbReference>
<dbReference type="InterPro" id="IPR057250">
    <property type="entry name" value="Znf_C2HC_NPR-type"/>
</dbReference>
<dbReference type="Pfam" id="PF00023">
    <property type="entry name" value="Ank"/>
    <property type="match status" value="1"/>
</dbReference>
<dbReference type="InterPro" id="IPR011333">
    <property type="entry name" value="SKP1/BTB/POZ_sf"/>
</dbReference>
<dbReference type="FunFam" id="3.30.710.10:FF:000110">
    <property type="entry name" value="Regulatory protein NPR3"/>
    <property type="match status" value="1"/>
</dbReference>
<dbReference type="PANTHER" id="PTHR46475:SF2">
    <property type="entry name" value="REGULATORY PROTEIN NPR3"/>
    <property type="match status" value="1"/>
</dbReference>
<evidence type="ECO:0000256" key="13">
    <source>
        <dbReference type="PROSITE-ProRule" id="PRU01391"/>
    </source>
</evidence>
<dbReference type="InterPro" id="IPR024228">
    <property type="entry name" value="NPR_central_dom"/>
</dbReference>
<evidence type="ECO:0000256" key="12">
    <source>
        <dbReference type="PROSITE-ProRule" id="PRU00023"/>
    </source>
</evidence>
<dbReference type="PANTHER" id="PTHR46475">
    <property type="entry name" value="REGULATORY PROTEIN NPR3"/>
    <property type="match status" value="1"/>
</dbReference>
<keyword evidence="7" id="KW-0611">Plant defense</keyword>
<dbReference type="InterPro" id="IPR021094">
    <property type="entry name" value="NPR1/NIM1-like_C"/>
</dbReference>
<reference evidence="17" key="1">
    <citation type="submission" date="2023-02" db="EMBL/GenBank/DDBJ databases">
        <title>Genome of toxic invasive species Heracleum sosnowskyi carries increased number of genes despite the absence of recent whole-genome duplications.</title>
        <authorList>
            <person name="Schelkunov M."/>
            <person name="Shtratnikova V."/>
            <person name="Makarenko M."/>
            <person name="Klepikova A."/>
            <person name="Omelchenko D."/>
            <person name="Novikova G."/>
            <person name="Obukhova E."/>
            <person name="Bogdanov V."/>
            <person name="Penin A."/>
            <person name="Logacheva M."/>
        </authorList>
    </citation>
    <scope>NUCLEOTIDE SEQUENCE</scope>
    <source>
        <strain evidence="17">Hsosn_3</strain>
        <tissue evidence="17">Leaf</tissue>
    </source>
</reference>
<name>A0AAD8HZL1_9APIA</name>
<dbReference type="Gene3D" id="3.30.710.10">
    <property type="entry name" value="Potassium Channel Kv1.1, Chain A"/>
    <property type="match status" value="1"/>
</dbReference>
<evidence type="ECO:0000256" key="14">
    <source>
        <dbReference type="SAM" id="MobiDB-lite"/>
    </source>
</evidence>
<dbReference type="Pfam" id="PF12313">
    <property type="entry name" value="NPR1_like_C"/>
    <property type="match status" value="1"/>
</dbReference>
<evidence type="ECO:0000259" key="15">
    <source>
        <dbReference type="PROSITE" id="PS50097"/>
    </source>
</evidence>
<keyword evidence="8" id="KW-0862">Zinc</keyword>
<comment type="caution">
    <text evidence="13">Lacks conserved residue(s) required for the propagation of feature annotation.</text>
</comment>
<dbReference type="PROSITE" id="PS52046">
    <property type="entry name" value="ZF_C2HC_NPR"/>
    <property type="match status" value="1"/>
</dbReference>
<dbReference type="SUPFAM" id="SSF54695">
    <property type="entry name" value="POZ domain"/>
    <property type="match status" value="1"/>
</dbReference>
<dbReference type="InterPro" id="IPR002110">
    <property type="entry name" value="Ankyrin_rpt"/>
</dbReference>
<evidence type="ECO:0000256" key="8">
    <source>
        <dbReference type="ARBA" id="ARBA00022833"/>
    </source>
</evidence>
<comment type="subcellular location">
    <subcellularLocation>
        <location evidence="1">Nucleus</location>
    </subcellularLocation>
</comment>
<evidence type="ECO:0000256" key="3">
    <source>
        <dbReference type="ARBA" id="ARBA00022723"/>
    </source>
</evidence>
<evidence type="ECO:0000256" key="4">
    <source>
        <dbReference type="ARBA" id="ARBA00022737"/>
    </source>
</evidence>
<keyword evidence="6" id="KW-0833">Ubl conjugation pathway</keyword>
<dbReference type="Pfam" id="PF11900">
    <property type="entry name" value="DUF3420"/>
    <property type="match status" value="1"/>
</dbReference>
<dbReference type="Proteomes" id="UP001237642">
    <property type="component" value="Unassembled WGS sequence"/>
</dbReference>